<organism evidence="1 2">
    <name type="scientific">Octadecabacter antarcticus 307</name>
    <dbReference type="NCBI Taxonomy" id="391626"/>
    <lineage>
        <taxon>Bacteria</taxon>
        <taxon>Pseudomonadati</taxon>
        <taxon>Pseudomonadota</taxon>
        <taxon>Alphaproteobacteria</taxon>
        <taxon>Rhodobacterales</taxon>
        <taxon>Roseobacteraceae</taxon>
        <taxon>Octadecabacter</taxon>
    </lineage>
</organism>
<keyword evidence="2" id="KW-1185">Reference proteome</keyword>
<evidence type="ECO:0000313" key="2">
    <source>
        <dbReference type="Proteomes" id="UP000005307"/>
    </source>
</evidence>
<accession>M9RCX0</accession>
<proteinExistence type="predicted"/>
<dbReference type="AlphaFoldDB" id="M9RCX0"/>
<dbReference type="Proteomes" id="UP000005307">
    <property type="component" value="Chromosome"/>
</dbReference>
<name>M9RCX0_9RHOB</name>
<dbReference type="HOGENOM" id="CLU_2863388_0_0_5"/>
<gene>
    <name evidence="1" type="ORF">OAN307_c20350</name>
</gene>
<dbReference type="KEGG" id="oat:OAN307_c20350"/>
<dbReference type="EMBL" id="CP003740">
    <property type="protein sequence ID" value="AGI67675.1"/>
    <property type="molecule type" value="Genomic_DNA"/>
</dbReference>
<protein>
    <submittedName>
        <fullName evidence="1">Uncharacterized protein</fullName>
    </submittedName>
</protein>
<sequence>MRPPMIARDVRKVGHFGTGHLEVTVRSNLDFYKAKSLIEQTYEGAQFCQHSPCRTRNGRVHVQL</sequence>
<reference evidence="1 2" key="1">
    <citation type="journal article" date="2013" name="PLoS ONE">
        <title>Poles Apart: Arctic and Antarctic Octadecabacter strains Share High Genome Plasticity and a New Type of Xanthorhodopsin.</title>
        <authorList>
            <person name="Vollmers J."/>
            <person name="Voget S."/>
            <person name="Dietrich S."/>
            <person name="Gollnow K."/>
            <person name="Smits M."/>
            <person name="Meyer K."/>
            <person name="Brinkhoff T."/>
            <person name="Simon M."/>
            <person name="Daniel R."/>
        </authorList>
    </citation>
    <scope>NUCLEOTIDE SEQUENCE [LARGE SCALE GENOMIC DNA]</scope>
    <source>
        <strain evidence="1 2">307</strain>
    </source>
</reference>
<evidence type="ECO:0000313" key="1">
    <source>
        <dbReference type="EMBL" id="AGI67675.1"/>
    </source>
</evidence>